<gene>
    <name evidence="5" type="ORF">F4560_001637</name>
</gene>
<dbReference type="PROSITE" id="PS00108">
    <property type="entry name" value="PROTEIN_KINASE_ST"/>
    <property type="match status" value="1"/>
</dbReference>
<dbReference type="RefSeq" id="WP_184918226.1">
    <property type="nucleotide sequence ID" value="NZ_JACHMO010000001.1"/>
</dbReference>
<dbReference type="InterPro" id="IPR008271">
    <property type="entry name" value="Ser/Thr_kinase_AS"/>
</dbReference>
<organism evidence="5 6">
    <name type="scientific">Saccharothrix ecbatanensis</name>
    <dbReference type="NCBI Taxonomy" id="1105145"/>
    <lineage>
        <taxon>Bacteria</taxon>
        <taxon>Bacillati</taxon>
        <taxon>Actinomycetota</taxon>
        <taxon>Actinomycetes</taxon>
        <taxon>Pseudonocardiales</taxon>
        <taxon>Pseudonocardiaceae</taxon>
        <taxon>Saccharothrix</taxon>
    </lineage>
</organism>
<dbReference type="PANTHER" id="PTHR45832:SF22">
    <property type="entry name" value="SERINE_THREONINE-PROTEIN KINASE SAMKA-RELATED"/>
    <property type="match status" value="1"/>
</dbReference>
<evidence type="ECO:0000256" key="3">
    <source>
        <dbReference type="ARBA" id="ARBA00022840"/>
    </source>
</evidence>
<keyword evidence="3" id="KW-0067">ATP-binding</keyword>
<dbReference type="InterPro" id="IPR000719">
    <property type="entry name" value="Prot_kinase_dom"/>
</dbReference>
<dbReference type="Proteomes" id="UP000552097">
    <property type="component" value="Unassembled WGS sequence"/>
</dbReference>
<evidence type="ECO:0000313" key="5">
    <source>
        <dbReference type="EMBL" id="MBB5801869.1"/>
    </source>
</evidence>
<dbReference type="InterPro" id="IPR011009">
    <property type="entry name" value="Kinase-like_dom_sf"/>
</dbReference>
<evidence type="ECO:0000256" key="2">
    <source>
        <dbReference type="ARBA" id="ARBA00022741"/>
    </source>
</evidence>
<keyword evidence="2" id="KW-0547">Nucleotide-binding</keyword>
<feature type="domain" description="Protein kinase" evidence="4">
    <location>
        <begin position="11"/>
        <end position="261"/>
    </location>
</feature>
<dbReference type="InterPro" id="IPR051931">
    <property type="entry name" value="PAK3-like"/>
</dbReference>
<name>A0A7W9LZF4_9PSEU</name>
<dbReference type="PANTHER" id="PTHR45832">
    <property type="entry name" value="SERINE/THREONINE-PROTEIN KINASE SAMKA-RELATED-RELATED"/>
    <property type="match status" value="1"/>
</dbReference>
<evidence type="ECO:0000313" key="6">
    <source>
        <dbReference type="Proteomes" id="UP000552097"/>
    </source>
</evidence>
<dbReference type="EMBL" id="JACHMO010000001">
    <property type="protein sequence ID" value="MBB5801869.1"/>
    <property type="molecule type" value="Genomic_DNA"/>
</dbReference>
<dbReference type="AlphaFoldDB" id="A0A7W9LZF4"/>
<dbReference type="SUPFAM" id="SSF56112">
    <property type="entry name" value="Protein kinase-like (PK-like)"/>
    <property type="match status" value="1"/>
</dbReference>
<protein>
    <recommendedName>
        <fullName evidence="4">Protein kinase domain-containing protein</fullName>
    </recommendedName>
</protein>
<dbReference type="GO" id="GO:0004672">
    <property type="term" value="F:protein kinase activity"/>
    <property type="evidence" value="ECO:0007669"/>
    <property type="project" value="InterPro"/>
</dbReference>
<proteinExistence type="inferred from homology"/>
<comment type="caution">
    <text evidence="5">The sequence shown here is derived from an EMBL/GenBank/DDBJ whole genome shotgun (WGS) entry which is preliminary data.</text>
</comment>
<dbReference type="PROSITE" id="PS50011">
    <property type="entry name" value="PROTEIN_KINASE_DOM"/>
    <property type="match status" value="1"/>
</dbReference>
<dbReference type="Gene3D" id="3.30.200.20">
    <property type="entry name" value="Phosphorylase Kinase, domain 1"/>
    <property type="match status" value="1"/>
</dbReference>
<sequence>MRTGDVIDGRYELEDARGSGSGGVVWTAFDRKLKRRVALKRPHATASDTDRARFHREAETAAQVHHPNAISIFDTVDTDGCWLVMEYLPAESLDKTLAAKGTLPPERVARIGVQIAGALAAVHARNIVHRDVKPGNILVTDDDLAKLTDFGISLWREVTRTDDGRISGTPAYTSPEVAGGYPAGRASDVFSLGATLFAAVEGTPPFGNGEPFEVLERVRRGETLPMRQAGPLTSLLAEMLRPQPNRRPTADEVRLRLKDLVDDWEPPAPPVEHPARRPFRHRPPVRVAAVAMVVAAVGTVVFTKQHQAPAAQQHESAGGLVGDERTADPCALIDKVELRRFGPTKVFTTYGNFNRCDAVVDVRAKDQVDLEIQLITRASRAVQGRPLEVVEESQVSGECDRTVVVDDRYAVRVTAKLENPPLDLCAVADVATGTVLDVLRSGPIPRRAVPFPAGSLAHVDACALLDDKALATVGVVGGGSAVNVFGNWACKWFSTVGGRAINLRYDRRPAQERDEGELVDLGGHAGYVQLDAGSGTSCTVRVPHLPANLPPRAHTDVVVLTVNGDLPGIEYCPEARGLAAVAAGKLPS</sequence>
<dbReference type="CDD" id="cd14014">
    <property type="entry name" value="STKc_PknB_like"/>
    <property type="match status" value="1"/>
</dbReference>
<dbReference type="Pfam" id="PF00069">
    <property type="entry name" value="Pkinase"/>
    <property type="match status" value="1"/>
</dbReference>
<dbReference type="SMART" id="SM00220">
    <property type="entry name" value="S_TKc"/>
    <property type="match status" value="1"/>
</dbReference>
<comment type="similarity">
    <text evidence="1">Belongs to the protein kinase superfamily. STE Ser/Thr protein kinase family. STE20 subfamily.</text>
</comment>
<dbReference type="GO" id="GO:0005524">
    <property type="term" value="F:ATP binding"/>
    <property type="evidence" value="ECO:0007669"/>
    <property type="project" value="UniProtKB-KW"/>
</dbReference>
<accession>A0A7W9LZF4</accession>
<evidence type="ECO:0000256" key="1">
    <source>
        <dbReference type="ARBA" id="ARBA00008874"/>
    </source>
</evidence>
<reference evidence="5 6" key="1">
    <citation type="submission" date="2020-08" db="EMBL/GenBank/DDBJ databases">
        <title>Sequencing the genomes of 1000 actinobacteria strains.</title>
        <authorList>
            <person name="Klenk H.-P."/>
        </authorList>
    </citation>
    <scope>NUCLEOTIDE SEQUENCE [LARGE SCALE GENOMIC DNA]</scope>
    <source>
        <strain evidence="5 6">DSM 45486</strain>
    </source>
</reference>
<evidence type="ECO:0000259" key="4">
    <source>
        <dbReference type="PROSITE" id="PS50011"/>
    </source>
</evidence>
<keyword evidence="6" id="KW-1185">Reference proteome</keyword>
<dbReference type="Gene3D" id="1.10.510.10">
    <property type="entry name" value="Transferase(Phosphotransferase) domain 1"/>
    <property type="match status" value="1"/>
</dbReference>